<dbReference type="Proteomes" id="UP001595923">
    <property type="component" value="Unassembled WGS sequence"/>
</dbReference>
<sequence length="134" mass="14327">MISADAYLGICHSAARMAGWRLTDWVPASVTPSFHRAGLERRGTYRVVACHATVPLPAIGESYAPRQAATFTPASEPRLAAALTTVSRLRVLTAAELATPLASIDLSALAAAEHAQIAYWDPPDLAALVFNEWD</sequence>
<proteinExistence type="predicted"/>
<dbReference type="EMBL" id="JBHSFQ010000011">
    <property type="protein sequence ID" value="MFC4562859.1"/>
    <property type="molecule type" value="Genomic_DNA"/>
</dbReference>
<reference evidence="2" key="1">
    <citation type="journal article" date="2019" name="Int. J. Syst. Evol. Microbiol.">
        <title>The Global Catalogue of Microorganisms (GCM) 10K type strain sequencing project: providing services to taxonomists for standard genome sequencing and annotation.</title>
        <authorList>
            <consortium name="The Broad Institute Genomics Platform"/>
            <consortium name="The Broad Institute Genome Sequencing Center for Infectious Disease"/>
            <person name="Wu L."/>
            <person name="Ma J."/>
        </authorList>
    </citation>
    <scope>NUCLEOTIDE SEQUENCE [LARGE SCALE GENOMIC DNA]</scope>
    <source>
        <strain evidence="2">XZYJ18</strain>
    </source>
</reference>
<organism evidence="1 2">
    <name type="scientific">Nocardiopsis mangrovi</name>
    <dbReference type="NCBI Taxonomy" id="1179818"/>
    <lineage>
        <taxon>Bacteria</taxon>
        <taxon>Bacillati</taxon>
        <taxon>Actinomycetota</taxon>
        <taxon>Actinomycetes</taxon>
        <taxon>Streptosporangiales</taxon>
        <taxon>Nocardiopsidaceae</taxon>
        <taxon>Nocardiopsis</taxon>
    </lineage>
</organism>
<comment type="caution">
    <text evidence="1">The sequence shown here is derived from an EMBL/GenBank/DDBJ whole genome shotgun (WGS) entry which is preliminary data.</text>
</comment>
<gene>
    <name evidence="1" type="ORF">ACFO4E_13410</name>
</gene>
<accession>A0ABV9DVD7</accession>
<protein>
    <submittedName>
        <fullName evidence="1">Uncharacterized protein</fullName>
    </submittedName>
</protein>
<evidence type="ECO:0000313" key="1">
    <source>
        <dbReference type="EMBL" id="MFC4562859.1"/>
    </source>
</evidence>
<dbReference type="RefSeq" id="WP_378574409.1">
    <property type="nucleotide sequence ID" value="NZ_JBHSFQ010000011.1"/>
</dbReference>
<keyword evidence="2" id="KW-1185">Reference proteome</keyword>
<evidence type="ECO:0000313" key="2">
    <source>
        <dbReference type="Proteomes" id="UP001595923"/>
    </source>
</evidence>
<name>A0ABV9DVD7_9ACTN</name>